<protein>
    <submittedName>
        <fullName evidence="2">Uncharacterized protein</fullName>
    </submittedName>
</protein>
<dbReference type="Proteomes" id="UP001172102">
    <property type="component" value="Unassembled WGS sequence"/>
</dbReference>
<sequence length="212" mass="22800">MLSPPGPALAARPISSDNVCSLGLPHPHPTPMPFVTSPSPVWRPCVCLGVPAGRGLSHIRPRPSLPPPSHTHTNSSLPPIFPPPFPQTTQSFSLVSFSLHHLLVLPTFDPRHPPTDSRLAITHLPAHTWLSPSPSRVPSLASLPNSLEPSLLEFSDSKLTSSSRCHRATSQSSYTVPDPPLGQLSFRPGHSLSSLTCLAYRGRTAVPLTQHH</sequence>
<organism evidence="2 3">
    <name type="scientific">Lasiosphaeris hirsuta</name>
    <dbReference type="NCBI Taxonomy" id="260670"/>
    <lineage>
        <taxon>Eukaryota</taxon>
        <taxon>Fungi</taxon>
        <taxon>Dikarya</taxon>
        <taxon>Ascomycota</taxon>
        <taxon>Pezizomycotina</taxon>
        <taxon>Sordariomycetes</taxon>
        <taxon>Sordariomycetidae</taxon>
        <taxon>Sordariales</taxon>
        <taxon>Lasiosphaeriaceae</taxon>
        <taxon>Lasiosphaeris</taxon>
    </lineage>
</organism>
<keyword evidence="3" id="KW-1185">Reference proteome</keyword>
<evidence type="ECO:0000256" key="1">
    <source>
        <dbReference type="SAM" id="MobiDB-lite"/>
    </source>
</evidence>
<gene>
    <name evidence="2" type="ORF">B0H67DRAFT_355988</name>
</gene>
<feature type="region of interest" description="Disordered" evidence="1">
    <location>
        <begin position="162"/>
        <end position="181"/>
    </location>
</feature>
<accession>A0AA40DKK5</accession>
<reference evidence="2" key="1">
    <citation type="submission" date="2023-06" db="EMBL/GenBank/DDBJ databases">
        <title>Genome-scale phylogeny and comparative genomics of the fungal order Sordariales.</title>
        <authorList>
            <consortium name="Lawrence Berkeley National Laboratory"/>
            <person name="Hensen N."/>
            <person name="Bonometti L."/>
            <person name="Westerberg I."/>
            <person name="Brannstrom I.O."/>
            <person name="Guillou S."/>
            <person name="Cros-Aarteil S."/>
            <person name="Calhoun S."/>
            <person name="Haridas S."/>
            <person name="Kuo A."/>
            <person name="Mondo S."/>
            <person name="Pangilinan J."/>
            <person name="Riley R."/>
            <person name="Labutti K."/>
            <person name="Andreopoulos B."/>
            <person name="Lipzen A."/>
            <person name="Chen C."/>
            <person name="Yanf M."/>
            <person name="Daum C."/>
            <person name="Ng V."/>
            <person name="Clum A."/>
            <person name="Steindorff A."/>
            <person name="Ohm R."/>
            <person name="Martin F."/>
            <person name="Silar P."/>
            <person name="Natvig D."/>
            <person name="Lalanne C."/>
            <person name="Gautier V."/>
            <person name="Ament-Velasquez S.L."/>
            <person name="Kruys A."/>
            <person name="Hutchinson M.I."/>
            <person name="Powell A.J."/>
            <person name="Barry K."/>
            <person name="Miller A.N."/>
            <person name="Grigoriev I.V."/>
            <person name="Debuchy R."/>
            <person name="Gladieux P."/>
            <person name="Thoren M.H."/>
            <person name="Johannesson H."/>
        </authorList>
    </citation>
    <scope>NUCLEOTIDE SEQUENCE</scope>
    <source>
        <strain evidence="2">SMH4607-1</strain>
    </source>
</reference>
<proteinExistence type="predicted"/>
<comment type="caution">
    <text evidence="2">The sequence shown here is derived from an EMBL/GenBank/DDBJ whole genome shotgun (WGS) entry which is preliminary data.</text>
</comment>
<name>A0AA40DKK5_9PEZI</name>
<evidence type="ECO:0000313" key="2">
    <source>
        <dbReference type="EMBL" id="KAK0704676.1"/>
    </source>
</evidence>
<evidence type="ECO:0000313" key="3">
    <source>
        <dbReference type="Proteomes" id="UP001172102"/>
    </source>
</evidence>
<dbReference type="EMBL" id="JAUKUA010000007">
    <property type="protein sequence ID" value="KAK0704676.1"/>
    <property type="molecule type" value="Genomic_DNA"/>
</dbReference>
<dbReference type="AlphaFoldDB" id="A0AA40DKK5"/>
<feature type="compositionally biased region" description="Polar residues" evidence="1">
    <location>
        <begin position="162"/>
        <end position="175"/>
    </location>
</feature>